<proteinExistence type="predicted"/>
<keyword evidence="3" id="KW-1185">Reference proteome</keyword>
<dbReference type="EMBL" id="JANPWB010000010">
    <property type="protein sequence ID" value="KAJ1142044.1"/>
    <property type="molecule type" value="Genomic_DNA"/>
</dbReference>
<dbReference type="Proteomes" id="UP001066276">
    <property type="component" value="Chromosome 6"/>
</dbReference>
<sequence length="180" mass="18658">MEQYTTPVSGLQDQTRVGGPGGVLEAPASAENPSCAELLAAIQGSRVVFEGKTEAVAVEVNLLWTDLRKVSNKVKVAEGSIVDLQGRDPVWARIGTGWAQFSRCGGGAGRAVLERGLRAPAGELDFGPGGDSRDALLVSCLEGCTSALSVGPTGVWSDRPAVELGFLPPWTLDALCAVVP</sequence>
<gene>
    <name evidence="2" type="ORF">NDU88_008372</name>
</gene>
<protein>
    <submittedName>
        <fullName evidence="2">Uncharacterized protein</fullName>
    </submittedName>
</protein>
<comment type="caution">
    <text evidence="2">The sequence shown here is derived from an EMBL/GenBank/DDBJ whole genome shotgun (WGS) entry which is preliminary data.</text>
</comment>
<dbReference type="AlphaFoldDB" id="A0AAV7QQI7"/>
<feature type="region of interest" description="Disordered" evidence="1">
    <location>
        <begin position="1"/>
        <end position="28"/>
    </location>
</feature>
<name>A0AAV7QQI7_PLEWA</name>
<reference evidence="2" key="1">
    <citation type="journal article" date="2022" name="bioRxiv">
        <title>Sequencing and chromosome-scale assembly of the giantPleurodeles waltlgenome.</title>
        <authorList>
            <person name="Brown T."/>
            <person name="Elewa A."/>
            <person name="Iarovenko S."/>
            <person name="Subramanian E."/>
            <person name="Araus A.J."/>
            <person name="Petzold A."/>
            <person name="Susuki M."/>
            <person name="Suzuki K.-i.T."/>
            <person name="Hayashi T."/>
            <person name="Toyoda A."/>
            <person name="Oliveira C."/>
            <person name="Osipova E."/>
            <person name="Leigh N.D."/>
            <person name="Simon A."/>
            <person name="Yun M.H."/>
        </authorList>
    </citation>
    <scope>NUCLEOTIDE SEQUENCE</scope>
    <source>
        <strain evidence="2">20211129_DDA</strain>
        <tissue evidence="2">Liver</tissue>
    </source>
</reference>
<evidence type="ECO:0000313" key="2">
    <source>
        <dbReference type="EMBL" id="KAJ1142044.1"/>
    </source>
</evidence>
<accession>A0AAV7QQI7</accession>
<evidence type="ECO:0000256" key="1">
    <source>
        <dbReference type="SAM" id="MobiDB-lite"/>
    </source>
</evidence>
<organism evidence="2 3">
    <name type="scientific">Pleurodeles waltl</name>
    <name type="common">Iberian ribbed newt</name>
    <dbReference type="NCBI Taxonomy" id="8319"/>
    <lineage>
        <taxon>Eukaryota</taxon>
        <taxon>Metazoa</taxon>
        <taxon>Chordata</taxon>
        <taxon>Craniata</taxon>
        <taxon>Vertebrata</taxon>
        <taxon>Euteleostomi</taxon>
        <taxon>Amphibia</taxon>
        <taxon>Batrachia</taxon>
        <taxon>Caudata</taxon>
        <taxon>Salamandroidea</taxon>
        <taxon>Salamandridae</taxon>
        <taxon>Pleurodelinae</taxon>
        <taxon>Pleurodeles</taxon>
    </lineage>
</organism>
<evidence type="ECO:0000313" key="3">
    <source>
        <dbReference type="Proteomes" id="UP001066276"/>
    </source>
</evidence>
<feature type="compositionally biased region" description="Polar residues" evidence="1">
    <location>
        <begin position="1"/>
        <end position="15"/>
    </location>
</feature>